<feature type="domain" description="C3H1-type" evidence="6">
    <location>
        <begin position="192"/>
        <end position="224"/>
    </location>
</feature>
<evidence type="ECO:0000256" key="2">
    <source>
        <dbReference type="ARBA" id="ARBA00022771"/>
    </source>
</evidence>
<dbReference type="AlphaFoldDB" id="A0A1D3CQX3"/>
<evidence type="ECO:0000313" key="8">
    <source>
        <dbReference type="Proteomes" id="UP000095192"/>
    </source>
</evidence>
<evidence type="ECO:0000256" key="3">
    <source>
        <dbReference type="ARBA" id="ARBA00022833"/>
    </source>
</evidence>
<accession>A0A1D3CQX3</accession>
<dbReference type="InterPro" id="IPR000571">
    <property type="entry name" value="Znf_CCCH"/>
</dbReference>
<keyword evidence="8" id="KW-1185">Reference proteome</keyword>
<proteinExistence type="predicted"/>
<sequence length="241" mass="25007">MAAAPSFSVPLQGHGKVTPSQATDQSPTCSEASLSVAPVTPTLSFATPPRFVGSCATSGVTRSSRGGPRLVGVPKLQQHSPAVSTPATAPSSSSVAAAQPLGEGGYSTSSSQSIAFGQALRSSPESVRSSPGQSRRRPPVKGGGASHPGSAIVATQMIKTKLCMDNQTRGCVRGSSCPYAHSEQELRALPDLRKTKICAAVLAGKGCLHACSKNKACRYAHSDEELRLTCHFAEYRTRVCR</sequence>
<evidence type="ECO:0000313" key="7">
    <source>
        <dbReference type="EMBL" id="OEH73595.1"/>
    </source>
</evidence>
<dbReference type="SMART" id="SM00356">
    <property type="entry name" value="ZnF_C3H1"/>
    <property type="match status" value="2"/>
</dbReference>
<feature type="zinc finger region" description="C3H1-type" evidence="4">
    <location>
        <begin position="157"/>
        <end position="184"/>
    </location>
</feature>
<protein>
    <submittedName>
        <fullName evidence="7">Zinc finger (Ccch type) motif-containing protein</fullName>
    </submittedName>
</protein>
<comment type="caution">
    <text evidence="7">The sequence shown here is derived from an EMBL/GenBank/DDBJ whole genome shotgun (WGS) entry which is preliminary data.</text>
</comment>
<gene>
    <name evidence="7" type="ORF">cyc_05632</name>
</gene>
<keyword evidence="1 4" id="KW-0479">Metal-binding</keyword>
<keyword evidence="3 4" id="KW-0862">Zinc</keyword>
<feature type="domain" description="C3H1-type" evidence="6">
    <location>
        <begin position="157"/>
        <end position="184"/>
    </location>
</feature>
<dbReference type="InterPro" id="IPR036855">
    <property type="entry name" value="Znf_CCCH_sf"/>
</dbReference>
<dbReference type="GO" id="GO:0008270">
    <property type="term" value="F:zinc ion binding"/>
    <property type="evidence" value="ECO:0007669"/>
    <property type="project" value="UniProtKB-KW"/>
</dbReference>
<dbReference type="SUPFAM" id="SSF90229">
    <property type="entry name" value="CCCH zinc finger"/>
    <property type="match status" value="1"/>
</dbReference>
<dbReference type="Gene3D" id="3.30.1370.210">
    <property type="match status" value="1"/>
</dbReference>
<feature type="compositionally biased region" description="Low complexity" evidence="5">
    <location>
        <begin position="80"/>
        <end position="98"/>
    </location>
</feature>
<reference evidence="7 8" key="1">
    <citation type="journal article" date="2016" name="BMC Genomics">
        <title>Comparative genomics reveals Cyclospora cayetanensis possesses coccidia-like metabolism and invasion components but unique surface antigens.</title>
        <authorList>
            <person name="Liu S."/>
            <person name="Wang L."/>
            <person name="Zheng H."/>
            <person name="Xu Z."/>
            <person name="Roellig D.M."/>
            <person name="Li N."/>
            <person name="Frace M.A."/>
            <person name="Tang K."/>
            <person name="Arrowood M.J."/>
            <person name="Moss D.M."/>
            <person name="Zhang L."/>
            <person name="Feng Y."/>
            <person name="Xiao L."/>
        </authorList>
    </citation>
    <scope>NUCLEOTIDE SEQUENCE [LARGE SCALE GENOMIC DNA]</scope>
    <source>
        <strain evidence="7 8">CHN_HEN01</strain>
    </source>
</reference>
<dbReference type="PROSITE" id="PS50103">
    <property type="entry name" value="ZF_C3H1"/>
    <property type="match status" value="2"/>
</dbReference>
<evidence type="ECO:0000259" key="6">
    <source>
        <dbReference type="PROSITE" id="PS50103"/>
    </source>
</evidence>
<evidence type="ECO:0000256" key="1">
    <source>
        <dbReference type="ARBA" id="ARBA00022723"/>
    </source>
</evidence>
<organism evidence="7 8">
    <name type="scientific">Cyclospora cayetanensis</name>
    <dbReference type="NCBI Taxonomy" id="88456"/>
    <lineage>
        <taxon>Eukaryota</taxon>
        <taxon>Sar</taxon>
        <taxon>Alveolata</taxon>
        <taxon>Apicomplexa</taxon>
        <taxon>Conoidasida</taxon>
        <taxon>Coccidia</taxon>
        <taxon>Eucoccidiorida</taxon>
        <taxon>Eimeriorina</taxon>
        <taxon>Eimeriidae</taxon>
        <taxon>Cyclospora</taxon>
    </lineage>
</organism>
<feature type="compositionally biased region" description="Polar residues" evidence="5">
    <location>
        <begin position="18"/>
        <end position="33"/>
    </location>
</feature>
<feature type="compositionally biased region" description="Polar residues" evidence="5">
    <location>
        <begin position="55"/>
        <end position="64"/>
    </location>
</feature>
<keyword evidence="2 4" id="KW-0863">Zinc-finger</keyword>
<feature type="region of interest" description="Disordered" evidence="5">
    <location>
        <begin position="1"/>
        <end position="150"/>
    </location>
</feature>
<dbReference type="InParanoid" id="A0A1D3CQX3"/>
<dbReference type="EMBL" id="JROU02002278">
    <property type="protein sequence ID" value="OEH73595.1"/>
    <property type="molecule type" value="Genomic_DNA"/>
</dbReference>
<evidence type="ECO:0000256" key="4">
    <source>
        <dbReference type="PROSITE-ProRule" id="PRU00723"/>
    </source>
</evidence>
<evidence type="ECO:0000256" key="5">
    <source>
        <dbReference type="SAM" id="MobiDB-lite"/>
    </source>
</evidence>
<dbReference type="Proteomes" id="UP000095192">
    <property type="component" value="Unassembled WGS sequence"/>
</dbReference>
<name>A0A1D3CQX3_9EIME</name>
<dbReference type="VEuPathDB" id="ToxoDB:cyc_05632"/>
<feature type="compositionally biased region" description="Polar residues" evidence="5">
    <location>
        <begin position="106"/>
        <end position="125"/>
    </location>
</feature>
<feature type="zinc finger region" description="C3H1-type" evidence="4">
    <location>
        <begin position="192"/>
        <end position="224"/>
    </location>
</feature>